<accession>A0AAW1VML8</accession>
<sequence length="292" mass="32475">MQLVEDSVPRSVEHLLIVHKTLIAPYRCTKLRTKYNVDMLLILSLIIQGPSSDMSRPFLWRWRSKVTRGSLGPIHRHLVLHTNVIGVLVIDASSTFVMEVEANEGCLKLKLWGGARFVLLPDQVRIKTEGYTFPDNESDFWNKLQSLVFPVAEEELSRLGHILRMTASSRNQASGNLRMIHMSAAPKMISNVLVSGFAMSKHIFIQETIPEEDAYASIVVFSNLVGALEVSRAIASGHDNLVAQGSELINYGAAALNGSQGFKAWELTQDGHVYFLQVLGSLADEERTFGVK</sequence>
<dbReference type="Proteomes" id="UP001457282">
    <property type="component" value="Unassembled WGS sequence"/>
</dbReference>
<evidence type="ECO:0000313" key="1">
    <source>
        <dbReference type="EMBL" id="KAK9904475.1"/>
    </source>
</evidence>
<keyword evidence="2" id="KW-1185">Reference proteome</keyword>
<dbReference type="EMBL" id="JBEDUW010000197">
    <property type="protein sequence ID" value="KAK9904475.1"/>
    <property type="molecule type" value="Genomic_DNA"/>
</dbReference>
<protein>
    <submittedName>
        <fullName evidence="1">Uncharacterized protein</fullName>
    </submittedName>
</protein>
<name>A0AAW1VML8_RUBAR</name>
<evidence type="ECO:0000313" key="2">
    <source>
        <dbReference type="Proteomes" id="UP001457282"/>
    </source>
</evidence>
<comment type="caution">
    <text evidence="1">The sequence shown here is derived from an EMBL/GenBank/DDBJ whole genome shotgun (WGS) entry which is preliminary data.</text>
</comment>
<reference evidence="1 2" key="1">
    <citation type="journal article" date="2023" name="G3 (Bethesda)">
        <title>A chromosome-length genome assembly and annotation of blackberry (Rubus argutus, cv. 'Hillquist').</title>
        <authorList>
            <person name="Bruna T."/>
            <person name="Aryal R."/>
            <person name="Dudchenko O."/>
            <person name="Sargent D.J."/>
            <person name="Mead D."/>
            <person name="Buti M."/>
            <person name="Cavallini A."/>
            <person name="Hytonen T."/>
            <person name="Andres J."/>
            <person name="Pham M."/>
            <person name="Weisz D."/>
            <person name="Mascagni F."/>
            <person name="Usai G."/>
            <person name="Natali L."/>
            <person name="Bassil N."/>
            <person name="Fernandez G.E."/>
            <person name="Lomsadze A."/>
            <person name="Armour M."/>
            <person name="Olukolu B."/>
            <person name="Poorten T."/>
            <person name="Britton C."/>
            <person name="Davik J."/>
            <person name="Ashrafi H."/>
            <person name="Aiden E.L."/>
            <person name="Borodovsky M."/>
            <person name="Worthington M."/>
        </authorList>
    </citation>
    <scope>NUCLEOTIDE SEQUENCE [LARGE SCALE GENOMIC DNA]</scope>
    <source>
        <strain evidence="1">PI 553951</strain>
    </source>
</reference>
<organism evidence="1 2">
    <name type="scientific">Rubus argutus</name>
    <name type="common">Southern blackberry</name>
    <dbReference type="NCBI Taxonomy" id="59490"/>
    <lineage>
        <taxon>Eukaryota</taxon>
        <taxon>Viridiplantae</taxon>
        <taxon>Streptophyta</taxon>
        <taxon>Embryophyta</taxon>
        <taxon>Tracheophyta</taxon>
        <taxon>Spermatophyta</taxon>
        <taxon>Magnoliopsida</taxon>
        <taxon>eudicotyledons</taxon>
        <taxon>Gunneridae</taxon>
        <taxon>Pentapetalae</taxon>
        <taxon>rosids</taxon>
        <taxon>fabids</taxon>
        <taxon>Rosales</taxon>
        <taxon>Rosaceae</taxon>
        <taxon>Rosoideae</taxon>
        <taxon>Rosoideae incertae sedis</taxon>
        <taxon>Rubus</taxon>
    </lineage>
</organism>
<dbReference type="AlphaFoldDB" id="A0AAW1VML8"/>
<proteinExistence type="predicted"/>
<gene>
    <name evidence="1" type="ORF">M0R45_000698</name>
</gene>